<dbReference type="SMART" id="SM00450">
    <property type="entry name" value="RHOD"/>
    <property type="match status" value="2"/>
</dbReference>
<dbReference type="Pfam" id="PF00581">
    <property type="entry name" value="Rhodanese"/>
    <property type="match status" value="2"/>
</dbReference>
<dbReference type="GO" id="GO:0004792">
    <property type="term" value="F:thiosulfate-cyanide sulfurtransferase activity"/>
    <property type="evidence" value="ECO:0007669"/>
    <property type="project" value="TreeGrafter"/>
</dbReference>
<dbReference type="PROSITE" id="PS50206">
    <property type="entry name" value="RHODANESE_3"/>
    <property type="match status" value="2"/>
</dbReference>
<evidence type="ECO:0000256" key="1">
    <source>
        <dbReference type="ARBA" id="ARBA00022679"/>
    </source>
</evidence>
<dbReference type="SUPFAM" id="SSF52821">
    <property type="entry name" value="Rhodanese/Cell cycle control phosphatase"/>
    <property type="match status" value="2"/>
</dbReference>
<reference evidence="4 5" key="1">
    <citation type="submission" date="2020-05" db="EMBL/GenBank/DDBJ databases">
        <title>Complete genome sequence of Deefgea sp. D17.</title>
        <authorList>
            <person name="Bae J.-W."/>
            <person name="Han J.E."/>
        </authorList>
    </citation>
    <scope>NUCLEOTIDE SEQUENCE [LARGE SCALE GENOMIC DNA]</scope>
    <source>
        <strain evidence="4 5">D17</strain>
    </source>
</reference>
<dbReference type="Proteomes" id="UP000504844">
    <property type="component" value="Chromosome"/>
</dbReference>
<protein>
    <submittedName>
        <fullName evidence="4">Sulfurtransferase</fullName>
    </submittedName>
</protein>
<feature type="domain" description="Rhodanese" evidence="3">
    <location>
        <begin position="15"/>
        <end position="134"/>
    </location>
</feature>
<dbReference type="InterPro" id="IPR045078">
    <property type="entry name" value="TST/MPST-like"/>
</dbReference>
<keyword evidence="5" id="KW-1185">Reference proteome</keyword>
<accession>A0A6M8SPE9</accession>
<dbReference type="InterPro" id="IPR036873">
    <property type="entry name" value="Rhodanese-like_dom_sf"/>
</dbReference>
<dbReference type="EMBL" id="CP054143">
    <property type="protein sequence ID" value="QKJ65410.1"/>
    <property type="molecule type" value="Genomic_DNA"/>
</dbReference>
<dbReference type="KEGG" id="dee:HQN60_00910"/>
<feature type="domain" description="Rhodanese" evidence="3">
    <location>
        <begin position="165"/>
        <end position="270"/>
    </location>
</feature>
<evidence type="ECO:0000313" key="4">
    <source>
        <dbReference type="EMBL" id="QKJ65410.1"/>
    </source>
</evidence>
<evidence type="ECO:0000256" key="2">
    <source>
        <dbReference type="ARBA" id="ARBA00022737"/>
    </source>
</evidence>
<dbReference type="CDD" id="cd01449">
    <property type="entry name" value="TST_Repeat_2"/>
    <property type="match status" value="1"/>
</dbReference>
<dbReference type="CDD" id="cd01448">
    <property type="entry name" value="TST_Repeat_1"/>
    <property type="match status" value="1"/>
</dbReference>
<sequence>MHAVISVSQLQQQFNDPKRVIIDCRHDLSDPQAGRNAYLTSHIKGAQFLHLDEDLAGVLTGKNGRHPLPDPALLAKKLGALGIDAQSHVVAYDASGGPFAARLWFLLRWLGFERCQVLDGGWAAWLQAEGALASGPATVSVQTEFLVQLQPDYMVTADAVLANLSTPQFTVIDARSAERFAGRGETLDPVGGHIPGAKNRFFMLNLDQGYFKSSEQLHQEWRDLMGEIPSTEWVQQCGSGVTACHNLLAMEVAGFKGGRLYAGSWSEWCSDTSRPMVLSSELA</sequence>
<organism evidence="4 5">
    <name type="scientific">Deefgea piscis</name>
    <dbReference type="NCBI Taxonomy" id="2739061"/>
    <lineage>
        <taxon>Bacteria</taxon>
        <taxon>Pseudomonadati</taxon>
        <taxon>Pseudomonadota</taxon>
        <taxon>Betaproteobacteria</taxon>
        <taxon>Neisseriales</taxon>
        <taxon>Chitinibacteraceae</taxon>
        <taxon>Deefgea</taxon>
    </lineage>
</organism>
<dbReference type="PANTHER" id="PTHR11364:SF27">
    <property type="entry name" value="SULFURTRANSFERASE"/>
    <property type="match status" value="1"/>
</dbReference>
<dbReference type="AlphaFoldDB" id="A0A6M8SPE9"/>
<evidence type="ECO:0000313" key="5">
    <source>
        <dbReference type="Proteomes" id="UP000504844"/>
    </source>
</evidence>
<dbReference type="InterPro" id="IPR001763">
    <property type="entry name" value="Rhodanese-like_dom"/>
</dbReference>
<evidence type="ECO:0000259" key="3">
    <source>
        <dbReference type="PROSITE" id="PS50206"/>
    </source>
</evidence>
<gene>
    <name evidence="4" type="ORF">HQN60_00910</name>
</gene>
<keyword evidence="2" id="KW-0677">Repeat</keyword>
<proteinExistence type="predicted"/>
<dbReference type="Gene3D" id="3.40.250.10">
    <property type="entry name" value="Rhodanese-like domain"/>
    <property type="match status" value="2"/>
</dbReference>
<dbReference type="PANTHER" id="PTHR11364">
    <property type="entry name" value="THIOSULFATE SULFERTANSFERASE"/>
    <property type="match status" value="1"/>
</dbReference>
<dbReference type="RefSeq" id="WP_173531920.1">
    <property type="nucleotide sequence ID" value="NZ_CP054143.1"/>
</dbReference>
<keyword evidence="1 4" id="KW-0808">Transferase</keyword>
<name>A0A6M8SPE9_9NEIS</name>